<evidence type="ECO:0000313" key="2">
    <source>
        <dbReference type="EMBL" id="MBE9375033.1"/>
    </source>
</evidence>
<dbReference type="Pfam" id="PF12697">
    <property type="entry name" value="Abhydrolase_6"/>
    <property type="match status" value="1"/>
</dbReference>
<dbReference type="Gene3D" id="3.40.50.1820">
    <property type="entry name" value="alpha/beta hydrolase"/>
    <property type="match status" value="1"/>
</dbReference>
<keyword evidence="2" id="KW-0378">Hydrolase</keyword>
<protein>
    <submittedName>
        <fullName evidence="2">Alpha/beta hydrolase</fullName>
    </submittedName>
</protein>
<name>A0A929BCD3_9PSEU</name>
<dbReference type="Proteomes" id="UP000598360">
    <property type="component" value="Unassembled WGS sequence"/>
</dbReference>
<dbReference type="InterPro" id="IPR029058">
    <property type="entry name" value="AB_hydrolase_fold"/>
</dbReference>
<dbReference type="InterPro" id="IPR050228">
    <property type="entry name" value="Carboxylesterase_BioH"/>
</dbReference>
<dbReference type="PANTHER" id="PTHR43194">
    <property type="entry name" value="HYDROLASE ALPHA/BETA FOLD FAMILY"/>
    <property type="match status" value="1"/>
</dbReference>
<keyword evidence="3" id="KW-1185">Reference proteome</keyword>
<evidence type="ECO:0000313" key="3">
    <source>
        <dbReference type="Proteomes" id="UP000598360"/>
    </source>
</evidence>
<comment type="caution">
    <text evidence="2">The sequence shown here is derived from an EMBL/GenBank/DDBJ whole genome shotgun (WGS) entry which is preliminary data.</text>
</comment>
<dbReference type="RefSeq" id="WP_193928477.1">
    <property type="nucleotide sequence ID" value="NZ_JADEYC010000018.1"/>
</dbReference>
<gene>
    <name evidence="2" type="ORF">IQ251_11330</name>
</gene>
<accession>A0A929BCD3</accession>
<dbReference type="GO" id="GO:0016787">
    <property type="term" value="F:hydrolase activity"/>
    <property type="evidence" value="ECO:0007669"/>
    <property type="project" value="UniProtKB-KW"/>
</dbReference>
<proteinExistence type="predicted"/>
<dbReference type="PANTHER" id="PTHR43194:SF2">
    <property type="entry name" value="PEROXISOMAL MEMBRANE PROTEIN LPX1"/>
    <property type="match status" value="1"/>
</dbReference>
<reference evidence="2" key="1">
    <citation type="submission" date="2020-10" db="EMBL/GenBank/DDBJ databases">
        <title>Diversity and distribution of actinomycetes associated with coral in the coast of Hainan.</title>
        <authorList>
            <person name="Li F."/>
        </authorList>
    </citation>
    <scope>NUCLEOTIDE SEQUENCE</scope>
    <source>
        <strain evidence="2">HNM0983</strain>
    </source>
</reference>
<feature type="domain" description="AB hydrolase-1" evidence="1">
    <location>
        <begin position="83"/>
        <end position="341"/>
    </location>
</feature>
<dbReference type="EMBL" id="JADEYC010000018">
    <property type="protein sequence ID" value="MBE9375033.1"/>
    <property type="molecule type" value="Genomic_DNA"/>
</dbReference>
<organism evidence="2 3">
    <name type="scientific">Saccharopolyspora montiporae</name>
    <dbReference type="NCBI Taxonomy" id="2781240"/>
    <lineage>
        <taxon>Bacteria</taxon>
        <taxon>Bacillati</taxon>
        <taxon>Actinomycetota</taxon>
        <taxon>Actinomycetes</taxon>
        <taxon>Pseudonocardiales</taxon>
        <taxon>Pseudonocardiaceae</taxon>
        <taxon>Saccharopolyspora</taxon>
    </lineage>
</organism>
<dbReference type="AlphaFoldDB" id="A0A929BCD3"/>
<dbReference type="InterPro" id="IPR000073">
    <property type="entry name" value="AB_hydrolase_1"/>
</dbReference>
<evidence type="ECO:0000259" key="1">
    <source>
        <dbReference type="Pfam" id="PF12697"/>
    </source>
</evidence>
<dbReference type="SUPFAM" id="SSF53474">
    <property type="entry name" value="alpha/beta-Hydrolases"/>
    <property type="match status" value="1"/>
</dbReference>
<sequence>MKPLWQALAWGSGAVGAAVTGAAVGVATHSTRAALRRKSTDPYADEVLGQLPSDRRSTVAADDGIPLSVQEIDPAEGEAELTVLLVHGFTLDSRSWHFQRRDLPEMSDPRVRLVLFDLRSHGRSGHSSKRTSTIDQLGRDLDAVLRATVRSGPVVLVGHSMGGMAIMALAAQRPELFRDHVRGVAFVGSSCGEVGSSGLPRPVLSRSNPLTRGLGVLADLQPALVERTRKVGDRITWNVIRTLAFGDRSISPTVVDLMADMIGSTSVEVITDFLETISTHSRKDALAALRHCEVLVLSGDADRLTPYVPHAEVIAGELPDAELVRVAGAGHLVILECPELVTEHIAALVRRSYARKRTARRRKVAGS</sequence>